<dbReference type="InParanoid" id="A0A2R5GWB6"/>
<organism evidence="3 4">
    <name type="scientific">Hondaea fermentalgiana</name>
    <dbReference type="NCBI Taxonomy" id="2315210"/>
    <lineage>
        <taxon>Eukaryota</taxon>
        <taxon>Sar</taxon>
        <taxon>Stramenopiles</taxon>
        <taxon>Bigyra</taxon>
        <taxon>Labyrinthulomycetes</taxon>
        <taxon>Thraustochytrida</taxon>
        <taxon>Thraustochytriidae</taxon>
        <taxon>Hondaea</taxon>
    </lineage>
</organism>
<proteinExistence type="predicted"/>
<feature type="compositionally biased region" description="Basic and acidic residues" evidence="1">
    <location>
        <begin position="1159"/>
        <end position="1182"/>
    </location>
</feature>
<comment type="caution">
    <text evidence="3">The sequence shown here is derived from an EMBL/GenBank/DDBJ whole genome shotgun (WGS) entry which is preliminary data.</text>
</comment>
<evidence type="ECO:0000313" key="4">
    <source>
        <dbReference type="Proteomes" id="UP000241890"/>
    </source>
</evidence>
<reference evidence="3 4" key="1">
    <citation type="submission" date="2017-12" db="EMBL/GenBank/DDBJ databases">
        <title>Sequencing, de novo assembly and annotation of complete genome of a new Thraustochytrid species, strain FCC1311.</title>
        <authorList>
            <person name="Sedici K."/>
            <person name="Godart F."/>
            <person name="Aiese Cigliano R."/>
            <person name="Sanseverino W."/>
            <person name="Barakat M."/>
            <person name="Ortet P."/>
            <person name="Marechal E."/>
            <person name="Cagnac O."/>
            <person name="Amato A."/>
        </authorList>
    </citation>
    <scope>NUCLEOTIDE SEQUENCE [LARGE SCALE GENOMIC DNA]</scope>
</reference>
<protein>
    <submittedName>
        <fullName evidence="3">Disease resistance-like protein CSA1</fullName>
    </submittedName>
</protein>
<dbReference type="InterPro" id="IPR029487">
    <property type="entry name" value="NEL_dom"/>
</dbReference>
<feature type="region of interest" description="Disordered" evidence="1">
    <location>
        <begin position="1158"/>
        <end position="1187"/>
    </location>
</feature>
<dbReference type="GO" id="GO:0004842">
    <property type="term" value="F:ubiquitin-protein transferase activity"/>
    <property type="evidence" value="ECO:0007669"/>
    <property type="project" value="InterPro"/>
</dbReference>
<feature type="region of interest" description="Disordered" evidence="1">
    <location>
        <begin position="1"/>
        <end position="84"/>
    </location>
</feature>
<sequence length="1630" mass="179651">MKRLSQRVAHVRESLARSVGSSNSRRAEDEDGDEGDDGEESQVLELLPLEDVEEEEEEELQGNQTDDADAAAAVAAKELEEEAARQEDARAQMEANIEAWANEEEGVNLEEQERRSWLAADLVRCTREPEEFDEKVYIIEQLRLISEALPFISDLVNKHQLDTFAKFKSVREWDLEDYGVDDWKARRSIAAAARKWSRGEDLNLSLEALTSLPDGPLELFANVNLSSSKLTKLPEDLCVHGKLNIAFSSRLRKLPARLHVDGDLAAERCVRLREICEELHVSGSLVLKRCEALERLPLRMEVLTNLVLASCKSLTALPDNMHIRGNLDLKRCESLEALPGGLQVDGRLTLRYSKVRELPEDVVLNGDLDIADCDGFNLCEGFSLGGTLLVDEWTFGDDFPRHLHVGGSLDLEIFSLECLPPLRVDGTLRLGSSLREIEGPLHVGTHLLLMSCSASLPRGTIVDGKVELVRCHGRRELRGLQVGSALVLQSCSRIKDIDDIDLKGSLNIEYCHSFERFGSNVKVNGGVLIRNCYKFRELPENWKVSSLHIVGTSLSDLPSGLHVDGLLRVSSCPLTRLPDDIQVDGNVEILCDIEYLPASLCTVNGDLEIVSSVIEALPSPLRVTQSLRVSQCPKLERLDGDLRVGKDILADRCVELVTLLPDNFHALGTVSAVGCPKLERVGAHLQVEGDLNLHEAVSLKALDDVYVGRSLSLSRCTALERLGNNVQTGLDLSLGWCTALTQLPRVVKTAGVFTLHGCSSLETLDVELDIGWDLDLRGTAVSRLPSRGRVRGDLLAENLKIVELPANLAIDGHISLRGCTLLERIQLPWSSVYSIDLSNTKVTSLPDNLRIKGDLLLCHNDLESLPSGLRVEGLLNITGCRKLRMIPDDLAVGKSILANGCVLLASLPSKLRVQSDLSLVNATSLAALPEELEVAGHLDCSGCSALWTAGSQLTVYQNCSFAMCVSLSALPDELYVGGDLDCFGCASIEVLPAEMYVGVSLFLTECIGISSLPASILRWGPTPSGGRHTIDLTGTSIFEDRIVELRQEAASSVNLLVTRPNASPERNFTNLRTAVMFWFAKAGASALQSAGVESSEDEESVSEDVHLAEPEPEEAVVVEEEEEEEEEEQEEEEEEAATTMVDIDADAALAAEIADEENREMPEENAGHVENEEVADNGHGKEEEEEEEAQILAQSQQLASEVENVVPKISLRGVLLFLSKLTVAKEYKREDLRESLARRVVDVLRLLVDEEDARDELLTRMGDSVDACGDKPIQALNQMAVIVRTVNARGNREALRELAVGIARLQVVQRHAQMKVDSFQRPVDEVVIFLRFEVVLAGELNLPVPAADQLFPHFVLVTDEELNAARDEALQITGHGEAFETWLSHWSEWQRQMRLEAAKELSFERLKRNSRRFSLSWTDLFGNRMADPVRIGANSSIWGLQDLLKHWDVSEHVKRLASDPLTALVQVQRHVREKGLVDQLTVRDVLLQSLTSLREGAAGTSGTETGPRRVQYAANRVGELSNRIRVLQERLEIVSGIHRDVQTPPGRKRTGSSGRLRRVLQSATGRGQTSPSSPDTLPLGVGQGLDNELISGEVDVDEYALQISRLARTFAELEGASKRKEAREGRSGRE</sequence>
<dbReference type="PANTHER" id="PTHR45752:SF168">
    <property type="entry name" value="DISEASE RESISTANCE PROTEIN RGA1"/>
    <property type="match status" value="1"/>
</dbReference>
<dbReference type="SUPFAM" id="SSF52058">
    <property type="entry name" value="L domain-like"/>
    <property type="match status" value="1"/>
</dbReference>
<dbReference type="PANTHER" id="PTHR45752">
    <property type="entry name" value="LEUCINE-RICH REPEAT-CONTAINING"/>
    <property type="match status" value="1"/>
</dbReference>
<keyword evidence="4" id="KW-1185">Reference proteome</keyword>
<dbReference type="Proteomes" id="UP000241890">
    <property type="component" value="Unassembled WGS sequence"/>
</dbReference>
<evidence type="ECO:0000259" key="2">
    <source>
        <dbReference type="PROSITE" id="PS52053"/>
    </source>
</evidence>
<accession>A0A2R5GWB6</accession>
<feature type="region of interest" description="Disordered" evidence="1">
    <location>
        <begin position="1089"/>
        <end position="1141"/>
    </location>
</feature>
<evidence type="ECO:0000256" key="1">
    <source>
        <dbReference type="SAM" id="MobiDB-lite"/>
    </source>
</evidence>
<gene>
    <name evidence="3" type="ORF">FCC1311_102812</name>
</gene>
<dbReference type="Gene3D" id="1.20.58.360">
    <property type="entry name" value="Shigella T3SS effector IpaH defines"/>
    <property type="match status" value="1"/>
</dbReference>
<feature type="domain" description="NEL" evidence="2">
    <location>
        <begin position="1170"/>
        <end position="1500"/>
    </location>
</feature>
<dbReference type="InterPro" id="IPR032675">
    <property type="entry name" value="LRR_dom_sf"/>
</dbReference>
<feature type="compositionally biased region" description="Polar residues" evidence="1">
    <location>
        <begin position="1561"/>
        <end position="1575"/>
    </location>
</feature>
<dbReference type="PROSITE" id="PS52053">
    <property type="entry name" value="NEL"/>
    <property type="match status" value="1"/>
</dbReference>
<feature type="region of interest" description="Disordered" evidence="1">
    <location>
        <begin position="1561"/>
        <end position="1581"/>
    </location>
</feature>
<dbReference type="Gene3D" id="3.80.10.10">
    <property type="entry name" value="Ribonuclease Inhibitor"/>
    <property type="match status" value="1"/>
</dbReference>
<name>A0A2R5GWB6_9STRA</name>
<evidence type="ECO:0000313" key="3">
    <source>
        <dbReference type="EMBL" id="GBG34058.1"/>
    </source>
</evidence>
<dbReference type="OrthoDB" id="203703at2759"/>
<dbReference type="InterPro" id="IPR050715">
    <property type="entry name" value="LRR-SigEffector_domain"/>
</dbReference>
<dbReference type="EMBL" id="BEYU01000178">
    <property type="protein sequence ID" value="GBG34058.1"/>
    <property type="molecule type" value="Genomic_DNA"/>
</dbReference>
<feature type="compositionally biased region" description="Acidic residues" evidence="1">
    <location>
        <begin position="1110"/>
        <end position="1136"/>
    </location>
</feature>
<dbReference type="GO" id="GO:0016567">
    <property type="term" value="P:protein ubiquitination"/>
    <property type="evidence" value="ECO:0007669"/>
    <property type="project" value="InterPro"/>
</dbReference>
<dbReference type="Pfam" id="PF14496">
    <property type="entry name" value="NEL"/>
    <property type="match status" value="1"/>
</dbReference>
<feature type="compositionally biased region" description="Acidic residues" evidence="1">
    <location>
        <begin position="29"/>
        <end position="60"/>
    </location>
</feature>